<dbReference type="EC" id="3.4.23.36" evidence="9"/>
<comment type="caution">
    <text evidence="11">The sequence shown here is derived from an EMBL/GenBank/DDBJ whole genome shotgun (WGS) entry which is preliminary data.</text>
</comment>
<keyword evidence="7 9" id="KW-1133">Transmembrane helix</keyword>
<dbReference type="PANTHER" id="PTHR33695">
    <property type="entry name" value="LIPOPROTEIN SIGNAL PEPTIDASE"/>
    <property type="match status" value="1"/>
</dbReference>
<evidence type="ECO:0000256" key="9">
    <source>
        <dbReference type="HAMAP-Rule" id="MF_00161"/>
    </source>
</evidence>
<feature type="active site" evidence="9">
    <location>
        <position position="135"/>
    </location>
</feature>
<protein>
    <recommendedName>
        <fullName evidence="9">Lipoprotein signal peptidase</fullName>
        <ecNumber evidence="9">3.4.23.36</ecNumber>
    </recommendedName>
    <alternativeName>
        <fullName evidence="9">Prolipoprotein signal peptidase</fullName>
    </alternativeName>
    <alternativeName>
        <fullName evidence="9">Signal peptidase II</fullName>
        <shortName evidence="9">SPase II</shortName>
    </alternativeName>
</protein>
<accession>A0A364JZA5</accession>
<proteinExistence type="inferred from homology"/>
<dbReference type="RefSeq" id="WP_111573896.1">
    <property type="nucleotide sequence ID" value="NZ_JBHEEY010000001.1"/>
</dbReference>
<sequence>MKKHAVWSSLVIVLGAIILDQLIKYLVETRMGYGEQIDILPFLALFRIHNDGIAFSMLSWLHDAGLIAITVGVIAFVLYLWWTNPPNRIFARYGFALIIGGAIGNLIDRSMHGYVVDYVLFHLPNWSFAVFNLADAFITIGAGLIILEEFLGWRRERTAR</sequence>
<feature type="transmembrane region" description="Helical" evidence="9">
    <location>
        <begin position="127"/>
        <end position="147"/>
    </location>
</feature>
<feature type="transmembrane region" description="Helical" evidence="9">
    <location>
        <begin position="6"/>
        <end position="27"/>
    </location>
</feature>
<evidence type="ECO:0000256" key="1">
    <source>
        <dbReference type="ARBA" id="ARBA00006139"/>
    </source>
</evidence>
<evidence type="ECO:0000256" key="7">
    <source>
        <dbReference type="ARBA" id="ARBA00022989"/>
    </source>
</evidence>
<keyword evidence="2 9" id="KW-1003">Cell membrane</keyword>
<keyword evidence="12" id="KW-1185">Reference proteome</keyword>
<evidence type="ECO:0000256" key="10">
    <source>
        <dbReference type="RuleBase" id="RU004181"/>
    </source>
</evidence>
<evidence type="ECO:0000256" key="5">
    <source>
        <dbReference type="ARBA" id="ARBA00022750"/>
    </source>
</evidence>
<dbReference type="Proteomes" id="UP000249453">
    <property type="component" value="Unassembled WGS sequence"/>
</dbReference>
<dbReference type="Pfam" id="PF01252">
    <property type="entry name" value="Peptidase_A8"/>
    <property type="match status" value="1"/>
</dbReference>
<evidence type="ECO:0000313" key="11">
    <source>
        <dbReference type="EMBL" id="RAK34046.1"/>
    </source>
</evidence>
<dbReference type="NCBIfam" id="TIGR00077">
    <property type="entry name" value="lspA"/>
    <property type="match status" value="1"/>
</dbReference>
<dbReference type="GO" id="GO:0004190">
    <property type="term" value="F:aspartic-type endopeptidase activity"/>
    <property type="evidence" value="ECO:0007669"/>
    <property type="project" value="UniProtKB-UniRule"/>
</dbReference>
<feature type="transmembrane region" description="Helical" evidence="9">
    <location>
        <begin position="64"/>
        <end position="82"/>
    </location>
</feature>
<reference evidence="11 12" key="1">
    <citation type="submission" date="2018-06" db="EMBL/GenBank/DDBJ databases">
        <title>Genomic Encyclopedia of Type Strains, Phase IV (KMG-IV): sequencing the most valuable type-strain genomes for metagenomic binning, comparative biology and taxonomic classification.</title>
        <authorList>
            <person name="Goeker M."/>
        </authorList>
    </citation>
    <scope>NUCLEOTIDE SEQUENCE [LARGE SCALE GENOMIC DNA]</scope>
    <source>
        <strain evidence="11 12">DSM 26720</strain>
    </source>
</reference>
<dbReference type="UniPathway" id="UPA00665"/>
<keyword evidence="4 9" id="KW-0812">Transmembrane</keyword>
<dbReference type="EMBL" id="QLMK01000001">
    <property type="protein sequence ID" value="RAK34046.1"/>
    <property type="molecule type" value="Genomic_DNA"/>
</dbReference>
<name>A0A364JZA5_9HYPH</name>
<keyword evidence="5 9" id="KW-0064">Aspartyl protease</keyword>
<evidence type="ECO:0000256" key="8">
    <source>
        <dbReference type="ARBA" id="ARBA00023136"/>
    </source>
</evidence>
<comment type="subcellular location">
    <subcellularLocation>
        <location evidence="9">Cell membrane</location>
        <topology evidence="9">Multi-pass membrane protein</topology>
    </subcellularLocation>
</comment>
<dbReference type="GO" id="GO:0006508">
    <property type="term" value="P:proteolysis"/>
    <property type="evidence" value="ECO:0007669"/>
    <property type="project" value="UniProtKB-KW"/>
</dbReference>
<dbReference type="GO" id="GO:0005886">
    <property type="term" value="C:plasma membrane"/>
    <property type="evidence" value="ECO:0007669"/>
    <property type="project" value="UniProtKB-SubCell"/>
</dbReference>
<gene>
    <name evidence="9" type="primary">lspA</name>
    <name evidence="11" type="ORF">C7374_101374</name>
</gene>
<evidence type="ECO:0000256" key="4">
    <source>
        <dbReference type="ARBA" id="ARBA00022692"/>
    </source>
</evidence>
<evidence type="ECO:0000313" key="12">
    <source>
        <dbReference type="Proteomes" id="UP000249453"/>
    </source>
</evidence>
<evidence type="ECO:0000256" key="6">
    <source>
        <dbReference type="ARBA" id="ARBA00022801"/>
    </source>
</evidence>
<dbReference type="OrthoDB" id="9810259at2"/>
<keyword evidence="3 9" id="KW-0645">Protease</keyword>
<evidence type="ECO:0000256" key="2">
    <source>
        <dbReference type="ARBA" id="ARBA00022475"/>
    </source>
</evidence>
<keyword evidence="6 9" id="KW-0378">Hydrolase</keyword>
<dbReference type="InterPro" id="IPR001872">
    <property type="entry name" value="Peptidase_A8"/>
</dbReference>
<comment type="catalytic activity">
    <reaction evidence="9">
        <text>Release of signal peptides from bacterial membrane prolipoproteins. Hydrolyzes -Xaa-Yaa-Zaa-|-(S,diacylglyceryl)Cys-, in which Xaa is hydrophobic (preferably Leu), and Yaa (Ala or Ser) and Zaa (Gly or Ala) have small, neutral side chains.</text>
        <dbReference type="EC" id="3.4.23.36"/>
    </reaction>
</comment>
<comment type="pathway">
    <text evidence="9">Protein modification; lipoprotein biosynthesis (signal peptide cleavage).</text>
</comment>
<dbReference type="AlphaFoldDB" id="A0A364JZA5"/>
<keyword evidence="8 9" id="KW-0472">Membrane</keyword>
<feature type="active site" evidence="9">
    <location>
        <position position="117"/>
    </location>
</feature>
<evidence type="ECO:0000256" key="3">
    <source>
        <dbReference type="ARBA" id="ARBA00022670"/>
    </source>
</evidence>
<organism evidence="11 12">
    <name type="scientific">Falsochrobactrum ovis</name>
    <dbReference type="NCBI Taxonomy" id="1293442"/>
    <lineage>
        <taxon>Bacteria</taxon>
        <taxon>Pseudomonadati</taxon>
        <taxon>Pseudomonadota</taxon>
        <taxon>Alphaproteobacteria</taxon>
        <taxon>Hyphomicrobiales</taxon>
        <taxon>Brucellaceae</taxon>
        <taxon>Falsochrobactrum</taxon>
    </lineage>
</organism>
<dbReference type="HAMAP" id="MF_00161">
    <property type="entry name" value="LspA"/>
    <property type="match status" value="1"/>
</dbReference>
<feature type="transmembrane region" description="Helical" evidence="9">
    <location>
        <begin position="89"/>
        <end position="107"/>
    </location>
</feature>
<comment type="similarity">
    <text evidence="1 9 10">Belongs to the peptidase A8 family.</text>
</comment>
<comment type="function">
    <text evidence="9">This protein specifically catalyzes the removal of signal peptides from prolipoproteins.</text>
</comment>
<dbReference type="PANTHER" id="PTHR33695:SF1">
    <property type="entry name" value="LIPOPROTEIN SIGNAL PEPTIDASE"/>
    <property type="match status" value="1"/>
</dbReference>
<dbReference type="PRINTS" id="PR00781">
    <property type="entry name" value="LIPOSIGPTASE"/>
</dbReference>